<dbReference type="EMBL" id="HG996473">
    <property type="protein sequence ID" value="CAG1857073.1"/>
    <property type="molecule type" value="Genomic_DNA"/>
</dbReference>
<keyword evidence="1" id="KW-0812">Transmembrane</keyword>
<reference evidence="2" key="1">
    <citation type="submission" date="2021-03" db="EMBL/GenBank/DDBJ databases">
        <authorList>
            <consortium name="Genoscope - CEA"/>
            <person name="William W."/>
        </authorList>
    </citation>
    <scope>NUCLEOTIDE SEQUENCE</scope>
    <source>
        <strain evidence="2">Doubled-haploid Pahang</strain>
    </source>
</reference>
<feature type="transmembrane region" description="Helical" evidence="1">
    <location>
        <begin position="20"/>
        <end position="40"/>
    </location>
</feature>
<evidence type="ECO:0000256" key="1">
    <source>
        <dbReference type="SAM" id="Phobius"/>
    </source>
</evidence>
<evidence type="ECO:0000313" key="2">
    <source>
        <dbReference type="EMBL" id="CAG1857073.1"/>
    </source>
</evidence>
<proteinExistence type="predicted"/>
<gene>
    <name evidence="2" type="ORF">GSMUA_35650.1</name>
</gene>
<name>A0A8D7AW75_MUSAM</name>
<sequence>MTPDEADAVVIGFRSPENLPTIGVIISSWMCFLTVATLSFELPHKSSINSSSSHFHCM</sequence>
<protein>
    <submittedName>
        <fullName evidence="2">(wild Malaysian banana) hypothetical protein</fullName>
    </submittedName>
</protein>
<organism evidence="2">
    <name type="scientific">Musa acuminata subsp. malaccensis</name>
    <name type="common">Wild banana</name>
    <name type="synonym">Musa malaccensis</name>
    <dbReference type="NCBI Taxonomy" id="214687"/>
    <lineage>
        <taxon>Eukaryota</taxon>
        <taxon>Viridiplantae</taxon>
        <taxon>Streptophyta</taxon>
        <taxon>Embryophyta</taxon>
        <taxon>Tracheophyta</taxon>
        <taxon>Spermatophyta</taxon>
        <taxon>Magnoliopsida</taxon>
        <taxon>Liliopsida</taxon>
        <taxon>Zingiberales</taxon>
        <taxon>Musaceae</taxon>
        <taxon>Musa</taxon>
    </lineage>
</organism>
<keyword evidence="1" id="KW-1133">Transmembrane helix</keyword>
<keyword evidence="1" id="KW-0472">Membrane</keyword>
<accession>A0A8D7AW75</accession>
<dbReference type="AlphaFoldDB" id="A0A8D7AW75"/>